<dbReference type="InterPro" id="IPR004481">
    <property type="entry name" value="K/Na/Ca-exchanger"/>
</dbReference>
<evidence type="ECO:0000259" key="6">
    <source>
        <dbReference type="Pfam" id="PF01699"/>
    </source>
</evidence>
<dbReference type="Gene3D" id="1.20.1420.30">
    <property type="entry name" value="NCX, central ion-binding region"/>
    <property type="match status" value="2"/>
</dbReference>
<dbReference type="PANTHER" id="PTHR10846">
    <property type="entry name" value="SODIUM/POTASSIUM/CALCIUM EXCHANGER"/>
    <property type="match status" value="1"/>
</dbReference>
<dbReference type="AlphaFoldDB" id="A0A6S6TMQ2"/>
<evidence type="ECO:0000256" key="4">
    <source>
        <dbReference type="ARBA" id="ARBA00023136"/>
    </source>
</evidence>
<dbReference type="PANTHER" id="PTHR10846:SF8">
    <property type="entry name" value="INNER MEMBRANE PROTEIN YRBG"/>
    <property type="match status" value="1"/>
</dbReference>
<keyword evidence="2 5" id="KW-0812">Transmembrane</keyword>
<feature type="domain" description="Sodium/calcium exchanger membrane region" evidence="6">
    <location>
        <begin position="167"/>
        <end position="304"/>
    </location>
</feature>
<dbReference type="GO" id="GO:0005886">
    <property type="term" value="C:plasma membrane"/>
    <property type="evidence" value="ECO:0007669"/>
    <property type="project" value="TreeGrafter"/>
</dbReference>
<dbReference type="GO" id="GO:0005262">
    <property type="term" value="F:calcium channel activity"/>
    <property type="evidence" value="ECO:0007669"/>
    <property type="project" value="TreeGrafter"/>
</dbReference>
<reference evidence="7" key="1">
    <citation type="submission" date="2020-01" db="EMBL/GenBank/DDBJ databases">
        <authorList>
            <person name="Meier V. D."/>
            <person name="Meier V D."/>
        </authorList>
    </citation>
    <scope>NUCLEOTIDE SEQUENCE</scope>
    <source>
        <strain evidence="7">HLG_WM_MAG_02</strain>
    </source>
</reference>
<dbReference type="GO" id="GO:0006874">
    <property type="term" value="P:intracellular calcium ion homeostasis"/>
    <property type="evidence" value="ECO:0007669"/>
    <property type="project" value="TreeGrafter"/>
</dbReference>
<feature type="transmembrane region" description="Helical" evidence="5">
    <location>
        <begin position="264"/>
        <end position="281"/>
    </location>
</feature>
<sequence>MDFVIFILAMGGLIFGADFIVNQSERIALRFNISEFIIGSTLIALGTSLPEMAASMAASFDNKPEIAIANAVGSNIMNITLVLAVIFIISKPFKPTRDFFAKDSIWALMPILIFLLMSIDGEIGKFDATLLFVLMFAYLLFLFEDSRSTELDEVDQELKKDFSWIKSIGLLLIGFVMVVVGASFAIDSASNIASSFGVSQWLIGVVVLAFGTSLPELIVSITAVIKGKVGMAIGNIIGSNLANTTMVIGAAAMVNNLEINLHTYHYDLALMTVATIMLIYITSNKLYSKPAGISLLIVLSLFLYEKVYPVIPVTVVTTS</sequence>
<feature type="transmembrane region" description="Helical" evidence="5">
    <location>
        <begin position="164"/>
        <end position="186"/>
    </location>
</feature>
<protein>
    <submittedName>
        <fullName evidence="7">K+-dependent Na+/Ca+ exchanger related-protein</fullName>
    </submittedName>
</protein>
<dbReference type="NCBIfam" id="TIGR00367">
    <property type="entry name" value="calcium/sodium antiporter"/>
    <property type="match status" value="1"/>
</dbReference>
<feature type="domain" description="Sodium/calcium exchanger membrane region" evidence="6">
    <location>
        <begin position="3"/>
        <end position="143"/>
    </location>
</feature>
<evidence type="ECO:0000256" key="3">
    <source>
        <dbReference type="ARBA" id="ARBA00022989"/>
    </source>
</evidence>
<dbReference type="Pfam" id="PF01699">
    <property type="entry name" value="Na_Ca_ex"/>
    <property type="match status" value="2"/>
</dbReference>
<keyword evidence="3 5" id="KW-1133">Transmembrane helix</keyword>
<organism evidence="7">
    <name type="scientific">uncultured Sulfurovum sp</name>
    <dbReference type="NCBI Taxonomy" id="269237"/>
    <lineage>
        <taxon>Bacteria</taxon>
        <taxon>Pseudomonadati</taxon>
        <taxon>Campylobacterota</taxon>
        <taxon>Epsilonproteobacteria</taxon>
        <taxon>Campylobacterales</taxon>
        <taxon>Sulfurovaceae</taxon>
        <taxon>Sulfurovum</taxon>
        <taxon>environmental samples</taxon>
    </lineage>
</organism>
<dbReference type="InterPro" id="IPR004837">
    <property type="entry name" value="NaCa_Exmemb"/>
</dbReference>
<accession>A0A6S6TMQ2</accession>
<name>A0A6S6TMQ2_9BACT</name>
<feature type="transmembrane region" description="Helical" evidence="5">
    <location>
        <begin position="293"/>
        <end position="311"/>
    </location>
</feature>
<keyword evidence="4 5" id="KW-0472">Membrane</keyword>
<feature type="transmembrane region" description="Helical" evidence="5">
    <location>
        <begin position="66"/>
        <end position="88"/>
    </location>
</feature>
<proteinExistence type="predicted"/>
<evidence type="ECO:0000256" key="1">
    <source>
        <dbReference type="ARBA" id="ARBA00004141"/>
    </source>
</evidence>
<dbReference type="GO" id="GO:0008273">
    <property type="term" value="F:calcium, potassium:sodium antiporter activity"/>
    <property type="evidence" value="ECO:0007669"/>
    <property type="project" value="TreeGrafter"/>
</dbReference>
<dbReference type="EMBL" id="CACVAZ010000110">
    <property type="protein sequence ID" value="CAA6817053.1"/>
    <property type="molecule type" value="Genomic_DNA"/>
</dbReference>
<feature type="transmembrane region" description="Helical" evidence="5">
    <location>
        <begin position="6"/>
        <end position="24"/>
    </location>
</feature>
<comment type="subcellular location">
    <subcellularLocation>
        <location evidence="1">Membrane</location>
        <topology evidence="1">Multi-pass membrane protein</topology>
    </subcellularLocation>
</comment>
<dbReference type="InterPro" id="IPR044880">
    <property type="entry name" value="NCX_ion-bd_dom_sf"/>
</dbReference>
<feature type="transmembrane region" description="Helical" evidence="5">
    <location>
        <begin position="198"/>
        <end position="225"/>
    </location>
</feature>
<feature type="transmembrane region" description="Helical" evidence="5">
    <location>
        <begin position="125"/>
        <end position="143"/>
    </location>
</feature>
<evidence type="ECO:0000256" key="2">
    <source>
        <dbReference type="ARBA" id="ARBA00022692"/>
    </source>
</evidence>
<feature type="transmembrane region" description="Helical" evidence="5">
    <location>
        <begin position="100"/>
        <end position="119"/>
    </location>
</feature>
<feature type="transmembrane region" description="Helical" evidence="5">
    <location>
        <begin position="232"/>
        <end position="252"/>
    </location>
</feature>
<feature type="transmembrane region" description="Helical" evidence="5">
    <location>
        <begin position="36"/>
        <end position="60"/>
    </location>
</feature>
<evidence type="ECO:0000256" key="5">
    <source>
        <dbReference type="SAM" id="Phobius"/>
    </source>
</evidence>
<gene>
    <name evidence="7" type="ORF">HELGO_WM18203</name>
</gene>
<evidence type="ECO:0000313" key="7">
    <source>
        <dbReference type="EMBL" id="CAA6817053.1"/>
    </source>
</evidence>